<feature type="transmembrane region" description="Helical" evidence="2">
    <location>
        <begin position="90"/>
        <end position="111"/>
    </location>
</feature>
<keyword evidence="2" id="KW-0874">Quinone</keyword>
<dbReference type="PANTHER" id="PTHR33269">
    <property type="entry name" value="NADH-UBIQUINONE OXIDOREDUCTASE CHAIN 6"/>
    <property type="match status" value="1"/>
</dbReference>
<protein>
    <recommendedName>
        <fullName evidence="2">NADH-quinone oxidoreductase subunit J</fullName>
        <ecNumber evidence="2">7.1.1.-</ecNumber>
    </recommendedName>
</protein>
<dbReference type="GO" id="GO:0005886">
    <property type="term" value="C:plasma membrane"/>
    <property type="evidence" value="ECO:0007669"/>
    <property type="project" value="UniProtKB-SubCell"/>
</dbReference>
<dbReference type="EC" id="7.1.1.-" evidence="2"/>
<dbReference type="PANTHER" id="PTHR33269:SF17">
    <property type="entry name" value="NADH-UBIQUINONE OXIDOREDUCTASE CHAIN 6"/>
    <property type="match status" value="1"/>
</dbReference>
<dbReference type="STRING" id="1434700.SAMN06296427_106125"/>
<reference evidence="3 4" key="1">
    <citation type="submission" date="2017-04" db="EMBL/GenBank/DDBJ databases">
        <authorList>
            <person name="Afonso C.L."/>
            <person name="Miller P.J."/>
            <person name="Scott M.A."/>
            <person name="Spackman E."/>
            <person name="Goraichik I."/>
            <person name="Dimitrov K.M."/>
            <person name="Suarez D.L."/>
            <person name="Swayne D.E."/>
        </authorList>
    </citation>
    <scope>NUCLEOTIDE SEQUENCE [LARGE SCALE GENOMIC DNA]</scope>
    <source>
        <strain evidence="3 4">CGMCC 1.12708</strain>
    </source>
</reference>
<dbReference type="InterPro" id="IPR042106">
    <property type="entry name" value="Nuo/plastoQ_OxRdtase_6_NuoJ"/>
</dbReference>
<dbReference type="InterPro" id="IPR001457">
    <property type="entry name" value="NADH_UbQ/plastoQ_OxRdtase_su6"/>
</dbReference>
<dbReference type="GO" id="GO:0008137">
    <property type="term" value="F:NADH dehydrogenase (ubiquinone) activity"/>
    <property type="evidence" value="ECO:0007669"/>
    <property type="project" value="UniProtKB-UniRule"/>
</dbReference>
<dbReference type="Gene3D" id="1.20.120.1200">
    <property type="entry name" value="NADH-ubiquinone/plastoquinone oxidoreductase chain 6, subunit NuoJ"/>
    <property type="match status" value="1"/>
</dbReference>
<comment type="catalytic activity">
    <reaction evidence="2">
        <text>a quinone + NADH + 5 H(+)(in) = a quinol + NAD(+) + 4 H(+)(out)</text>
        <dbReference type="Rhea" id="RHEA:57888"/>
        <dbReference type="ChEBI" id="CHEBI:15378"/>
        <dbReference type="ChEBI" id="CHEBI:24646"/>
        <dbReference type="ChEBI" id="CHEBI:57540"/>
        <dbReference type="ChEBI" id="CHEBI:57945"/>
        <dbReference type="ChEBI" id="CHEBI:132124"/>
    </reaction>
</comment>
<evidence type="ECO:0000313" key="3">
    <source>
        <dbReference type="EMBL" id="SMC71454.1"/>
    </source>
</evidence>
<comment type="similarity">
    <text evidence="1 2">Belongs to the complex I subunit 6 family.</text>
</comment>
<dbReference type="EMBL" id="FWXS01000006">
    <property type="protein sequence ID" value="SMC71454.1"/>
    <property type="molecule type" value="Genomic_DNA"/>
</dbReference>
<keyword evidence="2" id="KW-0472">Membrane</keyword>
<feature type="transmembrane region" description="Helical" evidence="2">
    <location>
        <begin position="6"/>
        <end position="24"/>
    </location>
</feature>
<dbReference type="AlphaFoldDB" id="A0A1W2BF56"/>
<dbReference type="OrthoDB" id="9790848at2"/>
<organism evidence="3 4">
    <name type="scientific">Moheibacter sediminis</name>
    <dbReference type="NCBI Taxonomy" id="1434700"/>
    <lineage>
        <taxon>Bacteria</taxon>
        <taxon>Pseudomonadati</taxon>
        <taxon>Bacteroidota</taxon>
        <taxon>Flavobacteriia</taxon>
        <taxon>Flavobacteriales</taxon>
        <taxon>Weeksellaceae</taxon>
        <taxon>Moheibacter</taxon>
    </lineage>
</organism>
<keyword evidence="2" id="KW-0812">Transmembrane</keyword>
<dbReference type="Proteomes" id="UP000192393">
    <property type="component" value="Unassembled WGS sequence"/>
</dbReference>
<gene>
    <name evidence="3" type="ORF">SAMN06296427_106125</name>
</gene>
<accession>A0A1W2BF56</accession>
<dbReference type="GO" id="GO:0048038">
    <property type="term" value="F:quinone binding"/>
    <property type="evidence" value="ECO:0007669"/>
    <property type="project" value="UniProtKB-UniRule"/>
</dbReference>
<evidence type="ECO:0000313" key="4">
    <source>
        <dbReference type="Proteomes" id="UP000192393"/>
    </source>
</evidence>
<name>A0A1W2BF56_9FLAO</name>
<dbReference type="Pfam" id="PF00499">
    <property type="entry name" value="Oxidored_q3"/>
    <property type="match status" value="1"/>
</dbReference>
<proteinExistence type="inferred from homology"/>
<feature type="transmembrane region" description="Helical" evidence="2">
    <location>
        <begin position="142"/>
        <end position="163"/>
    </location>
</feature>
<keyword evidence="2" id="KW-0520">NAD</keyword>
<keyword evidence="2" id="KW-1133">Transmembrane helix</keyword>
<feature type="transmembrane region" description="Helical" evidence="2">
    <location>
        <begin position="55"/>
        <end position="78"/>
    </location>
</feature>
<feature type="transmembrane region" description="Helical" evidence="2">
    <location>
        <begin position="31"/>
        <end position="49"/>
    </location>
</feature>
<keyword evidence="2" id="KW-1003">Cell membrane</keyword>
<keyword evidence="4" id="KW-1185">Reference proteome</keyword>
<comment type="subcellular location">
    <subcellularLocation>
        <location evidence="2">Cell membrane</location>
        <topology evidence="2">Multi-pass membrane protein</topology>
    </subcellularLocation>
</comment>
<dbReference type="RefSeq" id="WP_084017610.1">
    <property type="nucleotide sequence ID" value="NZ_FWXS01000006.1"/>
</dbReference>
<comment type="function">
    <text evidence="2">NDH-1 shuttles electrons from NADH, via FMN and iron-sulfur (Fe-S) centers, to quinones in the respiratory chain. Couples the redox reaction to proton translocation (for every two electrons transferred, four hydrogen ions are translocated across the cytoplasmic membrane), and thus conserves the redox energy in a proton gradient.</text>
</comment>
<evidence type="ECO:0000256" key="1">
    <source>
        <dbReference type="ARBA" id="ARBA00005698"/>
    </source>
</evidence>
<sequence>MALAEILFFVLAGLTILSGLLTVLSKNPIHSILYLIITFFSISGHYVLLNAQFLAVVNIIVYAGAIMVLFLFVVMLMNLNKEDKSFGKPFVMLAGVIISALFFALTAGILLQSDVSANNSTLVSEGNIGLTEKIGVALYSDYVIPFELASILFMGAMIGAVLLSKKTDDLKTKD</sequence>
<evidence type="ECO:0000256" key="2">
    <source>
        <dbReference type="RuleBase" id="RU004429"/>
    </source>
</evidence>